<dbReference type="AlphaFoldDB" id="J3LVE3"/>
<evidence type="ECO:0000313" key="3">
    <source>
        <dbReference type="Proteomes" id="UP000006038"/>
    </source>
</evidence>
<name>J3LVE3_ORYBR</name>
<reference evidence="2" key="1">
    <citation type="journal article" date="2013" name="Nat. Commun.">
        <title>Whole-genome sequencing of Oryza brachyantha reveals mechanisms underlying Oryza genome evolution.</title>
        <authorList>
            <person name="Chen J."/>
            <person name="Huang Q."/>
            <person name="Gao D."/>
            <person name="Wang J."/>
            <person name="Lang Y."/>
            <person name="Liu T."/>
            <person name="Li B."/>
            <person name="Bai Z."/>
            <person name="Luis Goicoechea J."/>
            <person name="Liang C."/>
            <person name="Chen C."/>
            <person name="Zhang W."/>
            <person name="Sun S."/>
            <person name="Liao Y."/>
            <person name="Zhang X."/>
            <person name="Yang L."/>
            <person name="Song C."/>
            <person name="Wang M."/>
            <person name="Shi J."/>
            <person name="Liu G."/>
            <person name="Liu J."/>
            <person name="Zhou H."/>
            <person name="Zhou W."/>
            <person name="Yu Q."/>
            <person name="An N."/>
            <person name="Chen Y."/>
            <person name="Cai Q."/>
            <person name="Wang B."/>
            <person name="Liu B."/>
            <person name="Min J."/>
            <person name="Huang Y."/>
            <person name="Wu H."/>
            <person name="Li Z."/>
            <person name="Zhang Y."/>
            <person name="Yin Y."/>
            <person name="Song W."/>
            <person name="Jiang J."/>
            <person name="Jackson S.A."/>
            <person name="Wing R.A."/>
            <person name="Wang J."/>
            <person name="Chen M."/>
        </authorList>
    </citation>
    <scope>NUCLEOTIDE SEQUENCE [LARGE SCALE GENOMIC DNA]</scope>
    <source>
        <strain evidence="2">cv. IRGC 101232</strain>
    </source>
</reference>
<feature type="region of interest" description="Disordered" evidence="1">
    <location>
        <begin position="1"/>
        <end position="30"/>
    </location>
</feature>
<evidence type="ECO:0000256" key="1">
    <source>
        <dbReference type="SAM" id="MobiDB-lite"/>
    </source>
</evidence>
<dbReference type="HOGENOM" id="CLU_2816509_0_0_1"/>
<reference evidence="2" key="2">
    <citation type="submission" date="2013-04" db="UniProtKB">
        <authorList>
            <consortium name="EnsemblPlants"/>
        </authorList>
    </citation>
    <scope>IDENTIFICATION</scope>
</reference>
<proteinExistence type="predicted"/>
<protein>
    <submittedName>
        <fullName evidence="2">Uncharacterized protein</fullName>
    </submittedName>
</protein>
<sequence length="67" mass="7531">MVPGESTTGHRGHRGGDGEKRRGETTGRSAGEKWREVVFFVCMAVVYAIYYVSESEWIPLIQQATVR</sequence>
<dbReference type="EnsemblPlants" id="OB04G11180.1">
    <property type="protein sequence ID" value="OB04G11180.1"/>
    <property type="gene ID" value="OB04G11180"/>
</dbReference>
<evidence type="ECO:0000313" key="2">
    <source>
        <dbReference type="EnsemblPlants" id="OB04G11180.1"/>
    </source>
</evidence>
<dbReference type="Gramene" id="OB04G11180.1">
    <property type="protein sequence ID" value="OB04G11180.1"/>
    <property type="gene ID" value="OB04G11180"/>
</dbReference>
<dbReference type="Proteomes" id="UP000006038">
    <property type="component" value="Chromosome 4"/>
</dbReference>
<organism evidence="2">
    <name type="scientific">Oryza brachyantha</name>
    <name type="common">malo sina</name>
    <dbReference type="NCBI Taxonomy" id="4533"/>
    <lineage>
        <taxon>Eukaryota</taxon>
        <taxon>Viridiplantae</taxon>
        <taxon>Streptophyta</taxon>
        <taxon>Embryophyta</taxon>
        <taxon>Tracheophyta</taxon>
        <taxon>Spermatophyta</taxon>
        <taxon>Magnoliopsida</taxon>
        <taxon>Liliopsida</taxon>
        <taxon>Poales</taxon>
        <taxon>Poaceae</taxon>
        <taxon>BOP clade</taxon>
        <taxon>Oryzoideae</taxon>
        <taxon>Oryzeae</taxon>
        <taxon>Oryzinae</taxon>
        <taxon>Oryza</taxon>
    </lineage>
</organism>
<feature type="compositionally biased region" description="Basic and acidic residues" evidence="1">
    <location>
        <begin position="14"/>
        <end position="30"/>
    </location>
</feature>
<keyword evidence="3" id="KW-1185">Reference proteome</keyword>
<accession>J3LVE3</accession>